<evidence type="ECO:0000313" key="4">
    <source>
        <dbReference type="Proteomes" id="UP000261811"/>
    </source>
</evidence>
<protein>
    <submittedName>
        <fullName evidence="3">Uncharacterized protein</fullName>
    </submittedName>
</protein>
<dbReference type="RefSeq" id="WP_117356251.1">
    <property type="nucleotide sequence ID" value="NZ_QURH01000097.1"/>
</dbReference>
<gene>
    <name evidence="3" type="ORF">DZF91_04630</name>
</gene>
<evidence type="ECO:0000256" key="1">
    <source>
        <dbReference type="SAM" id="MobiDB-lite"/>
    </source>
</evidence>
<sequence length="158" mass="17445">MALHLGRRENETATTEAPTARRWPWSPRPDGSRPWTRRPADGTADPAGAGEPPTRTVVVKQRPSRWRRMRHNPISLAILAAGIAAAAILVIGILLTLADANPSNALVHATLHTGNWLATPLHDAFPRSNPKHQLYLNWGITAGVYYVLARVLSWLTRF</sequence>
<dbReference type="EMBL" id="QURH01000097">
    <property type="protein sequence ID" value="RFU42804.1"/>
    <property type="molecule type" value="Genomic_DNA"/>
</dbReference>
<reference evidence="3 4" key="1">
    <citation type="submission" date="2018-08" db="EMBL/GenBank/DDBJ databases">
        <title>Actinomadura jelena sp. nov., a novel Actinomycete isolated from soil in Chad.</title>
        <authorList>
            <person name="Shi L."/>
        </authorList>
    </citation>
    <scope>NUCLEOTIDE SEQUENCE [LARGE SCALE GENOMIC DNA]</scope>
    <source>
        <strain evidence="3 4">NEAU-G17</strain>
    </source>
</reference>
<keyword evidence="2" id="KW-1133">Transmembrane helix</keyword>
<dbReference type="AlphaFoldDB" id="A0A372JSR2"/>
<feature type="transmembrane region" description="Helical" evidence="2">
    <location>
        <begin position="74"/>
        <end position="98"/>
    </location>
</feature>
<organism evidence="3 4">
    <name type="scientific">Actinomadura logoneensis</name>
    <dbReference type="NCBI Taxonomy" id="2293572"/>
    <lineage>
        <taxon>Bacteria</taxon>
        <taxon>Bacillati</taxon>
        <taxon>Actinomycetota</taxon>
        <taxon>Actinomycetes</taxon>
        <taxon>Streptosporangiales</taxon>
        <taxon>Thermomonosporaceae</taxon>
        <taxon>Actinomadura</taxon>
    </lineage>
</organism>
<keyword evidence="4" id="KW-1185">Reference proteome</keyword>
<dbReference type="OrthoDB" id="3481760at2"/>
<dbReference type="Proteomes" id="UP000261811">
    <property type="component" value="Unassembled WGS sequence"/>
</dbReference>
<feature type="transmembrane region" description="Helical" evidence="2">
    <location>
        <begin position="135"/>
        <end position="155"/>
    </location>
</feature>
<feature type="compositionally biased region" description="Low complexity" evidence="1">
    <location>
        <begin position="12"/>
        <end position="22"/>
    </location>
</feature>
<evidence type="ECO:0000313" key="3">
    <source>
        <dbReference type="EMBL" id="RFU42804.1"/>
    </source>
</evidence>
<evidence type="ECO:0000256" key="2">
    <source>
        <dbReference type="SAM" id="Phobius"/>
    </source>
</evidence>
<accession>A0A372JSR2</accession>
<proteinExistence type="predicted"/>
<feature type="compositionally biased region" description="Low complexity" evidence="1">
    <location>
        <begin position="41"/>
        <end position="54"/>
    </location>
</feature>
<feature type="compositionally biased region" description="Basic and acidic residues" evidence="1">
    <location>
        <begin position="1"/>
        <end position="11"/>
    </location>
</feature>
<name>A0A372JSR2_9ACTN</name>
<keyword evidence="2" id="KW-0812">Transmembrane</keyword>
<keyword evidence="2" id="KW-0472">Membrane</keyword>
<comment type="caution">
    <text evidence="3">The sequence shown here is derived from an EMBL/GenBank/DDBJ whole genome shotgun (WGS) entry which is preliminary data.</text>
</comment>
<feature type="region of interest" description="Disordered" evidence="1">
    <location>
        <begin position="1"/>
        <end position="62"/>
    </location>
</feature>